<reference evidence="1 2" key="1">
    <citation type="submission" date="2023-11" db="EMBL/GenBank/DDBJ databases">
        <authorList>
            <person name="Xu M."/>
            <person name="Jiang T."/>
        </authorList>
    </citation>
    <scope>NUCLEOTIDE SEQUENCE [LARGE SCALE GENOMIC DNA]</scope>
    <source>
        <strain evidence="1 2">SD</strain>
    </source>
</reference>
<organism evidence="1 2">
    <name type="scientific">Patulibacter brassicae</name>
    <dbReference type="NCBI Taxonomy" id="1705717"/>
    <lineage>
        <taxon>Bacteria</taxon>
        <taxon>Bacillati</taxon>
        <taxon>Actinomycetota</taxon>
        <taxon>Thermoleophilia</taxon>
        <taxon>Solirubrobacterales</taxon>
        <taxon>Patulibacteraceae</taxon>
        <taxon>Patulibacter</taxon>
    </lineage>
</organism>
<evidence type="ECO:0008006" key="3">
    <source>
        <dbReference type="Google" id="ProtNLM"/>
    </source>
</evidence>
<dbReference type="Proteomes" id="UP001277761">
    <property type="component" value="Unassembled WGS sequence"/>
</dbReference>
<evidence type="ECO:0000313" key="2">
    <source>
        <dbReference type="Proteomes" id="UP001277761"/>
    </source>
</evidence>
<name>A0ABU4VKG9_9ACTN</name>
<accession>A0ABU4VKG9</accession>
<comment type="caution">
    <text evidence="1">The sequence shown here is derived from an EMBL/GenBank/DDBJ whole genome shotgun (WGS) entry which is preliminary data.</text>
</comment>
<sequence>MQRIFRDTWSWRGALALDELEYEPRLVDATHGPIDEPAVRHWPLLSSATELVTVLHGRSPATELSLGVSIAHFLLVERTGGYHAILPRSLPELARRHAAISAGHDVASLEASLEALEEIGAIERTLGRLALVRPPAPDREALRAARIRMDEAEQRPELAPLTRRIQRLSWEVGTDGIAGRRFRELSRHGRLRARLLAPDPAFRDPDGVYAVGPMALPPLALALSPDGAGLNSLRGWVTAHGLEHEQPPAAGDPVGLAAFEVAALLLGGGIGTNALRRAKRGAALWLALLRHTDGRVGSFDSSTAAIAGELAELLNLAPDGDHRSTVAALLGDLERVGLVATERPARKVLRIHLRAVAAPEDERVRHFERQWFAWRMGSPVDPTAAYPALMALGQEHLRDRVRGGWIAALEQRRVRVRVLPGAGAA</sequence>
<keyword evidence="2" id="KW-1185">Reference proteome</keyword>
<protein>
    <recommendedName>
        <fullName evidence="3">TIGR02678 family protein</fullName>
    </recommendedName>
</protein>
<dbReference type="EMBL" id="JAXAVX010000003">
    <property type="protein sequence ID" value="MDX8151579.1"/>
    <property type="molecule type" value="Genomic_DNA"/>
</dbReference>
<dbReference type="RefSeq" id="WP_319953733.1">
    <property type="nucleotide sequence ID" value="NZ_JAXAVX010000003.1"/>
</dbReference>
<evidence type="ECO:0000313" key="1">
    <source>
        <dbReference type="EMBL" id="MDX8151579.1"/>
    </source>
</evidence>
<gene>
    <name evidence="1" type="ORF">SK069_08255</name>
</gene>
<proteinExistence type="predicted"/>